<gene>
    <name evidence="1" type="ORF">AW09_000495</name>
</gene>
<protein>
    <submittedName>
        <fullName evidence="1">Uncharacterized protein</fullName>
    </submittedName>
</protein>
<reference evidence="1 2" key="1">
    <citation type="submission" date="2014-02" db="EMBL/GenBank/DDBJ databases">
        <title>Expanding our view of genomic diversity in Candidatus Accumulibacter clades.</title>
        <authorList>
            <person name="Skennerton C.T."/>
            <person name="Barr J.J."/>
            <person name="Slater F.R."/>
            <person name="Bond P.L."/>
            <person name="Tyson G.W."/>
        </authorList>
    </citation>
    <scope>NUCLEOTIDE SEQUENCE [LARGE SCALE GENOMIC DNA]</scope>
    <source>
        <strain evidence="2">BA-91</strain>
    </source>
</reference>
<dbReference type="AlphaFoldDB" id="A0A080LZ48"/>
<sequence>METQVQAAPRSAISRSIESDLDSYLDAIADATAIFREAVDAYLQGGSEGSCWRQAGKISEHLRTLDDMQQRLETGVRPQSALGDLVAEMIDPLTGVSRLLKDMKRQITGFAIESGFSSPRRCVPAYLVPDLQELSDEVCAAVDALVESYRPSLLWWEQPFSGEAEHGVSWYENQADRLSMQILKKIFADDSIDLEVKLPLAQLVEEIDRVADQAEGIDRELRARRMAGLPTAAVRDSH</sequence>
<evidence type="ECO:0000313" key="1">
    <source>
        <dbReference type="EMBL" id="KFB74227.1"/>
    </source>
</evidence>
<name>A0A080LZ48_9PROT</name>
<dbReference type="Gene3D" id="1.20.58.220">
    <property type="entry name" value="Phosphate transport system protein phou homolog 2, domain 2"/>
    <property type="match status" value="1"/>
</dbReference>
<dbReference type="InterPro" id="IPR038078">
    <property type="entry name" value="PhoU-like_sf"/>
</dbReference>
<comment type="caution">
    <text evidence="1">The sequence shown here is derived from an EMBL/GenBank/DDBJ whole genome shotgun (WGS) entry which is preliminary data.</text>
</comment>
<evidence type="ECO:0000313" key="2">
    <source>
        <dbReference type="Proteomes" id="UP000020077"/>
    </source>
</evidence>
<dbReference type="EMBL" id="JDVG02000078">
    <property type="protein sequence ID" value="KFB74227.1"/>
    <property type="molecule type" value="Genomic_DNA"/>
</dbReference>
<proteinExistence type="predicted"/>
<accession>A0A080LZ48</accession>
<dbReference type="Proteomes" id="UP000020077">
    <property type="component" value="Unassembled WGS sequence"/>
</dbReference>
<organism evidence="1 2">
    <name type="scientific">Candidatus Accumulibacter phosphatis</name>
    <dbReference type="NCBI Taxonomy" id="327160"/>
    <lineage>
        <taxon>Bacteria</taxon>
        <taxon>Pseudomonadati</taxon>
        <taxon>Pseudomonadota</taxon>
        <taxon>Betaproteobacteria</taxon>
        <taxon>Candidatus Accumulibacter</taxon>
    </lineage>
</organism>